<organism evidence="1 2">
    <name type="scientific">candidate division Kazan bacterium RIFCSPLOWO2_01_FULL_48_13</name>
    <dbReference type="NCBI Taxonomy" id="1798539"/>
    <lineage>
        <taxon>Bacteria</taxon>
        <taxon>Bacteria division Kazan-3B-28</taxon>
    </lineage>
</organism>
<dbReference type="AlphaFoldDB" id="A0A1F4PP88"/>
<evidence type="ECO:0000313" key="1">
    <source>
        <dbReference type="EMBL" id="OGB85406.1"/>
    </source>
</evidence>
<comment type="caution">
    <text evidence="1">The sequence shown here is derived from an EMBL/GenBank/DDBJ whole genome shotgun (WGS) entry which is preliminary data.</text>
</comment>
<proteinExistence type="predicted"/>
<dbReference type="STRING" id="1798539.A2994_02155"/>
<sequence>MRYPKVISLALGLVLVGLGGWGVWHALLGQDEVQPTLAAGSFLQLDYIKEDAAFASELSQAKQQADRWNAQAELAAISMRFDGGLGYDFLTRYVYLFQAPGLSSSYAVNNPRVKTEVRHSYDRTEIFGDEVVPVSIAGEYLKINFVQALEIVEQTGGSNFRANHPGDYYVNLLLVQPERDVLSWVVSYQDKSGEDNQVWRVNAANGAVELR</sequence>
<dbReference type="Proteomes" id="UP000179010">
    <property type="component" value="Unassembled WGS sequence"/>
</dbReference>
<protein>
    <submittedName>
        <fullName evidence="1">Uncharacterized protein</fullName>
    </submittedName>
</protein>
<dbReference type="EMBL" id="METE01000004">
    <property type="protein sequence ID" value="OGB85406.1"/>
    <property type="molecule type" value="Genomic_DNA"/>
</dbReference>
<gene>
    <name evidence="1" type="ORF">A2994_02155</name>
</gene>
<evidence type="ECO:0000313" key="2">
    <source>
        <dbReference type="Proteomes" id="UP000179010"/>
    </source>
</evidence>
<reference evidence="1 2" key="1">
    <citation type="journal article" date="2016" name="Nat. Commun.">
        <title>Thousands of microbial genomes shed light on interconnected biogeochemical processes in an aquifer system.</title>
        <authorList>
            <person name="Anantharaman K."/>
            <person name="Brown C.T."/>
            <person name="Hug L.A."/>
            <person name="Sharon I."/>
            <person name="Castelle C.J."/>
            <person name="Probst A.J."/>
            <person name="Thomas B.C."/>
            <person name="Singh A."/>
            <person name="Wilkins M.J."/>
            <person name="Karaoz U."/>
            <person name="Brodie E.L."/>
            <person name="Williams K.H."/>
            <person name="Hubbard S.S."/>
            <person name="Banfield J.F."/>
        </authorList>
    </citation>
    <scope>NUCLEOTIDE SEQUENCE [LARGE SCALE GENOMIC DNA]</scope>
</reference>
<accession>A0A1F4PP88</accession>
<name>A0A1F4PP88_UNCK3</name>